<dbReference type="RefSeq" id="WP_144762200.1">
    <property type="nucleotide sequence ID" value="NZ_VMNW02000178.1"/>
</dbReference>
<feature type="transmembrane region" description="Helical" evidence="5">
    <location>
        <begin position="87"/>
        <end position="106"/>
    </location>
</feature>
<dbReference type="PANTHER" id="PTHR23508">
    <property type="entry name" value="CARBOXYLIC ACID TRANSPORTER PROTEIN HOMOLOG"/>
    <property type="match status" value="1"/>
</dbReference>
<feature type="transmembrane region" description="Helical" evidence="5">
    <location>
        <begin position="271"/>
        <end position="290"/>
    </location>
</feature>
<feature type="transmembrane region" description="Helical" evidence="5">
    <location>
        <begin position="21"/>
        <end position="44"/>
    </location>
</feature>
<comment type="caution">
    <text evidence="7">The sequence shown here is derived from an EMBL/GenBank/DDBJ whole genome shotgun (WGS) entry which is preliminary data.</text>
</comment>
<keyword evidence="3 5" id="KW-1133">Transmembrane helix</keyword>
<dbReference type="InterPro" id="IPR011701">
    <property type="entry name" value="MFS"/>
</dbReference>
<feature type="transmembrane region" description="Helical" evidence="5">
    <location>
        <begin position="364"/>
        <end position="384"/>
    </location>
</feature>
<comment type="subcellular location">
    <subcellularLocation>
        <location evidence="1">Cell membrane</location>
        <topology evidence="1">Multi-pass membrane protein</topology>
    </subcellularLocation>
</comment>
<dbReference type="GO" id="GO:0005886">
    <property type="term" value="C:plasma membrane"/>
    <property type="evidence" value="ECO:0007669"/>
    <property type="project" value="UniProtKB-SubCell"/>
</dbReference>
<accession>A0A5N0ULQ7</accession>
<feature type="transmembrane region" description="Helical" evidence="5">
    <location>
        <begin position="339"/>
        <end position="358"/>
    </location>
</feature>
<reference evidence="7" key="1">
    <citation type="submission" date="2019-09" db="EMBL/GenBank/DDBJ databases">
        <authorList>
            <person name="Teo W.F.A."/>
            <person name="Duangmal K."/>
        </authorList>
    </citation>
    <scope>NUCLEOTIDE SEQUENCE [LARGE SCALE GENOMIC DNA]</scope>
    <source>
        <strain evidence="7">K81G1</strain>
    </source>
</reference>
<feature type="transmembrane region" description="Helical" evidence="5">
    <location>
        <begin position="221"/>
        <end position="240"/>
    </location>
</feature>
<dbReference type="AlphaFoldDB" id="A0A5N0ULQ7"/>
<feature type="transmembrane region" description="Helical" evidence="5">
    <location>
        <begin position="396"/>
        <end position="419"/>
    </location>
</feature>
<feature type="transmembrane region" description="Helical" evidence="5">
    <location>
        <begin position="170"/>
        <end position="190"/>
    </location>
</feature>
<evidence type="ECO:0000313" key="7">
    <source>
        <dbReference type="EMBL" id="KAA9147888.1"/>
    </source>
</evidence>
<dbReference type="InterPro" id="IPR020846">
    <property type="entry name" value="MFS_dom"/>
</dbReference>
<gene>
    <name evidence="7" type="ORF">FPZ12_045170</name>
</gene>
<dbReference type="Gene3D" id="1.20.1250.20">
    <property type="entry name" value="MFS general substrate transporter like domains"/>
    <property type="match status" value="2"/>
</dbReference>
<dbReference type="PROSITE" id="PS50850">
    <property type="entry name" value="MFS"/>
    <property type="match status" value="1"/>
</dbReference>
<feature type="transmembrane region" description="Helical" evidence="5">
    <location>
        <begin position="310"/>
        <end position="332"/>
    </location>
</feature>
<protein>
    <submittedName>
        <fullName evidence="7">MFS transporter</fullName>
    </submittedName>
</protein>
<dbReference type="NCBIfam" id="NF003024">
    <property type="entry name" value="PRK03893.1"/>
    <property type="match status" value="1"/>
</dbReference>
<keyword evidence="8" id="KW-1185">Reference proteome</keyword>
<keyword evidence="2 5" id="KW-0812">Transmembrane</keyword>
<dbReference type="Proteomes" id="UP000319769">
    <property type="component" value="Unassembled WGS sequence"/>
</dbReference>
<evidence type="ECO:0000256" key="3">
    <source>
        <dbReference type="ARBA" id="ARBA00022989"/>
    </source>
</evidence>
<keyword evidence="4 5" id="KW-0472">Membrane</keyword>
<evidence type="ECO:0000256" key="5">
    <source>
        <dbReference type="SAM" id="Phobius"/>
    </source>
</evidence>
<feature type="transmembrane region" description="Helical" evidence="5">
    <location>
        <begin position="246"/>
        <end position="264"/>
    </location>
</feature>
<evidence type="ECO:0000259" key="6">
    <source>
        <dbReference type="PROSITE" id="PS50850"/>
    </source>
</evidence>
<feature type="transmembrane region" description="Helical" evidence="5">
    <location>
        <begin position="50"/>
        <end position="75"/>
    </location>
</feature>
<dbReference type="Pfam" id="PF07690">
    <property type="entry name" value="MFS_1"/>
    <property type="match status" value="2"/>
</dbReference>
<evidence type="ECO:0000256" key="2">
    <source>
        <dbReference type="ARBA" id="ARBA00022692"/>
    </source>
</evidence>
<evidence type="ECO:0000256" key="1">
    <source>
        <dbReference type="ARBA" id="ARBA00004651"/>
    </source>
</evidence>
<feature type="transmembrane region" description="Helical" evidence="5">
    <location>
        <begin position="431"/>
        <end position="451"/>
    </location>
</feature>
<dbReference type="OrthoDB" id="9787026at2"/>
<dbReference type="CDD" id="cd17316">
    <property type="entry name" value="MFS_SV2_like"/>
    <property type="match status" value="1"/>
</dbReference>
<feature type="domain" description="Major facilitator superfamily (MFS) profile" evidence="6">
    <location>
        <begin position="21"/>
        <end position="455"/>
    </location>
</feature>
<evidence type="ECO:0000256" key="4">
    <source>
        <dbReference type="ARBA" id="ARBA00023136"/>
    </source>
</evidence>
<name>A0A5N0ULQ7_9PSEU</name>
<dbReference type="GO" id="GO:0046943">
    <property type="term" value="F:carboxylic acid transmembrane transporter activity"/>
    <property type="evidence" value="ECO:0007669"/>
    <property type="project" value="TreeGrafter"/>
</dbReference>
<dbReference type="PANTHER" id="PTHR23508:SF3">
    <property type="entry name" value="SIALIC ACID TRANSPORTER NANT"/>
    <property type="match status" value="1"/>
</dbReference>
<dbReference type="EMBL" id="VMNW02000178">
    <property type="protein sequence ID" value="KAA9147888.1"/>
    <property type="molecule type" value="Genomic_DNA"/>
</dbReference>
<organism evidence="7 8">
    <name type="scientific">Amycolatopsis acidicola</name>
    <dbReference type="NCBI Taxonomy" id="2596893"/>
    <lineage>
        <taxon>Bacteria</taxon>
        <taxon>Bacillati</taxon>
        <taxon>Actinomycetota</taxon>
        <taxon>Actinomycetes</taxon>
        <taxon>Pseudonocardiales</taxon>
        <taxon>Pseudonocardiaceae</taxon>
        <taxon>Amycolatopsis</taxon>
    </lineage>
</organism>
<sequence length="467" mass="49948">MNSTSPRVPWYRQLGPGQWKAFSAAWLGYLLDGFDFVIITLVLTEIRTEFHLSLAGAATLVSAAFVSRWFGGLALGAFGDRFGRRPAMILSIVCYAVGTALCGFAWGYWALFFFRAVVGVGMAGEYGSSSTYVMESWPKALRNRASGFLLSAYPIGGILAARAYDLVVPSLGWRWLFWIGILPVLIALWLRKSLPEAKDWTEEVANSGKTTSATALLDKRWTAANIVIAVVVAVSLVLIFSGNAGSWYPLYIVLCVLGFVAFAVQISGRSWPMAVGLMATVFCAFLYSWPIQSLLPTYLKTELHYNAGQVANALTWAGLGYALGSCLAGLLGDRFGTRATYVGGLVLSLVFVFPAFALGSGSIVLVWVLLFALQATSSGISGLLPKYIGDHFPVRLRAASLGFTYNVGALGGAVAPLAGAQVAAHIGLGPALLWLAVGLTVVTALLVGFNVPTRLAPRSERKETTTV</sequence>
<evidence type="ECO:0000313" key="8">
    <source>
        <dbReference type="Proteomes" id="UP000319769"/>
    </source>
</evidence>
<dbReference type="SUPFAM" id="SSF103473">
    <property type="entry name" value="MFS general substrate transporter"/>
    <property type="match status" value="1"/>
</dbReference>
<dbReference type="InterPro" id="IPR036259">
    <property type="entry name" value="MFS_trans_sf"/>
</dbReference>
<proteinExistence type="predicted"/>